<name>A0ABD0JT06_9CAEN</name>
<comment type="caution">
    <text evidence="2">The sequence shown here is derived from an EMBL/GenBank/DDBJ whole genome shotgun (WGS) entry which is preliminary data.</text>
</comment>
<keyword evidence="3" id="KW-1185">Reference proteome</keyword>
<organism evidence="2 3">
    <name type="scientific">Batillaria attramentaria</name>
    <dbReference type="NCBI Taxonomy" id="370345"/>
    <lineage>
        <taxon>Eukaryota</taxon>
        <taxon>Metazoa</taxon>
        <taxon>Spiralia</taxon>
        <taxon>Lophotrochozoa</taxon>
        <taxon>Mollusca</taxon>
        <taxon>Gastropoda</taxon>
        <taxon>Caenogastropoda</taxon>
        <taxon>Sorbeoconcha</taxon>
        <taxon>Cerithioidea</taxon>
        <taxon>Batillariidae</taxon>
        <taxon>Batillaria</taxon>
    </lineage>
</organism>
<reference evidence="2 3" key="1">
    <citation type="journal article" date="2023" name="Sci. Data">
        <title>Genome assembly of the Korean intertidal mud-creeper Batillaria attramentaria.</title>
        <authorList>
            <person name="Patra A.K."/>
            <person name="Ho P.T."/>
            <person name="Jun S."/>
            <person name="Lee S.J."/>
            <person name="Kim Y."/>
            <person name="Won Y.J."/>
        </authorList>
    </citation>
    <scope>NUCLEOTIDE SEQUENCE [LARGE SCALE GENOMIC DNA]</scope>
    <source>
        <strain evidence="2">Wonlab-2016</strain>
    </source>
</reference>
<feature type="signal peptide" evidence="1">
    <location>
        <begin position="1"/>
        <end position="24"/>
    </location>
</feature>
<dbReference type="AlphaFoldDB" id="A0ABD0JT06"/>
<evidence type="ECO:0000313" key="3">
    <source>
        <dbReference type="Proteomes" id="UP001519460"/>
    </source>
</evidence>
<keyword evidence="1" id="KW-0732">Signal</keyword>
<proteinExistence type="predicted"/>
<evidence type="ECO:0000256" key="1">
    <source>
        <dbReference type="SAM" id="SignalP"/>
    </source>
</evidence>
<feature type="chain" id="PRO_5044778779" evidence="1">
    <location>
        <begin position="25"/>
        <end position="88"/>
    </location>
</feature>
<sequence>MTTARRRASSGWPCLCLPRPLCLCHWPRLTSVCVSAARQFGVKLIRREPRQAGEVRNGEITYYWPLFELTEGQANSVPGHVCDERTLV</sequence>
<evidence type="ECO:0000313" key="2">
    <source>
        <dbReference type="EMBL" id="KAK7478251.1"/>
    </source>
</evidence>
<dbReference type="EMBL" id="JACVVK020000330">
    <property type="protein sequence ID" value="KAK7478251.1"/>
    <property type="molecule type" value="Genomic_DNA"/>
</dbReference>
<accession>A0ABD0JT06</accession>
<protein>
    <submittedName>
        <fullName evidence="2">Uncharacterized protein</fullName>
    </submittedName>
</protein>
<dbReference type="Proteomes" id="UP001519460">
    <property type="component" value="Unassembled WGS sequence"/>
</dbReference>
<gene>
    <name evidence="2" type="ORF">BaRGS_00030509</name>
</gene>